<reference evidence="3 4" key="1">
    <citation type="submission" date="2021-04" db="EMBL/GenBank/DDBJ databases">
        <title>Whole-genome sequencing of Saccharopolyspora endophytica KCTC 19397.</title>
        <authorList>
            <person name="Ay H."/>
            <person name="Saygin H."/>
            <person name="Sahin N."/>
        </authorList>
    </citation>
    <scope>NUCLEOTIDE SEQUENCE [LARGE SCALE GENOMIC DNA]</scope>
    <source>
        <strain evidence="3 4">KCTC 19397</strain>
    </source>
</reference>
<dbReference type="Proteomes" id="UP000674084">
    <property type="component" value="Unassembled WGS sequence"/>
</dbReference>
<dbReference type="EMBL" id="JAGPXE010000006">
    <property type="protein sequence ID" value="MBQ0925477.1"/>
    <property type="molecule type" value="Genomic_DNA"/>
</dbReference>
<accession>A0ABS5DH60</accession>
<dbReference type="Gene3D" id="3.30.70.1060">
    <property type="entry name" value="Dimeric alpha+beta barrel"/>
    <property type="match status" value="1"/>
</dbReference>
<dbReference type="InterPro" id="IPR011008">
    <property type="entry name" value="Dimeric_a/b-barrel"/>
</dbReference>
<gene>
    <name evidence="3" type="ORF">KBO27_16090</name>
</gene>
<evidence type="ECO:0000256" key="1">
    <source>
        <dbReference type="ARBA" id="ARBA00007689"/>
    </source>
</evidence>
<evidence type="ECO:0000259" key="2">
    <source>
        <dbReference type="Pfam" id="PF03795"/>
    </source>
</evidence>
<dbReference type="Pfam" id="PF03795">
    <property type="entry name" value="YCII"/>
    <property type="match status" value="1"/>
</dbReference>
<name>A0ABS5DH60_9PSEU</name>
<dbReference type="RefSeq" id="WP_210970801.1">
    <property type="nucleotide sequence ID" value="NZ_JAGPXE010000006.1"/>
</dbReference>
<comment type="similarity">
    <text evidence="1">Belongs to the YciI family.</text>
</comment>
<organism evidence="3 4">
    <name type="scientific">Saccharopolyspora endophytica</name>
    <dbReference type="NCBI Taxonomy" id="543886"/>
    <lineage>
        <taxon>Bacteria</taxon>
        <taxon>Bacillati</taxon>
        <taxon>Actinomycetota</taxon>
        <taxon>Actinomycetes</taxon>
        <taxon>Pseudonocardiales</taxon>
        <taxon>Pseudonocardiaceae</taxon>
        <taxon>Saccharopolyspora</taxon>
    </lineage>
</organism>
<dbReference type="InterPro" id="IPR005545">
    <property type="entry name" value="YCII"/>
</dbReference>
<evidence type="ECO:0000313" key="3">
    <source>
        <dbReference type="EMBL" id="MBQ0925477.1"/>
    </source>
</evidence>
<proteinExistence type="inferred from homology"/>
<comment type="caution">
    <text evidence="3">The sequence shown here is derived from an EMBL/GenBank/DDBJ whole genome shotgun (WGS) entry which is preliminary data.</text>
</comment>
<keyword evidence="4" id="KW-1185">Reference proteome</keyword>
<sequence>MGTFAVIYTYGTDTEAERDAIRPQHKDFLAGLHDTGRLRISGPVDSGAGALLVLEGESAAEVISVLDDDPFRKNDLIADRSVREWTIVFGGLR</sequence>
<feature type="domain" description="YCII-related" evidence="2">
    <location>
        <begin position="4"/>
        <end position="86"/>
    </location>
</feature>
<protein>
    <recommendedName>
        <fullName evidence="2">YCII-related domain-containing protein</fullName>
    </recommendedName>
</protein>
<dbReference type="SUPFAM" id="SSF54909">
    <property type="entry name" value="Dimeric alpha+beta barrel"/>
    <property type="match status" value="1"/>
</dbReference>
<evidence type="ECO:0000313" key="4">
    <source>
        <dbReference type="Proteomes" id="UP000674084"/>
    </source>
</evidence>